<name>A0AAD9QG44_ACRCE</name>
<dbReference type="EMBL" id="JARQWQ010000035">
    <property type="protein sequence ID" value="KAK2560683.1"/>
    <property type="molecule type" value="Genomic_DNA"/>
</dbReference>
<evidence type="ECO:0000313" key="1">
    <source>
        <dbReference type="EMBL" id="KAK2560683.1"/>
    </source>
</evidence>
<proteinExistence type="predicted"/>
<dbReference type="Proteomes" id="UP001249851">
    <property type="component" value="Unassembled WGS sequence"/>
</dbReference>
<gene>
    <name evidence="1" type="ORF">P5673_016445</name>
</gene>
<sequence>MDLVGVQSPQKDWESENLPERWKRFREHVELMFSGPLATKKEEEKCSYLLIWCGERGRDIANTWSNVTGDHRKNSRLKN</sequence>
<reference evidence="1" key="2">
    <citation type="journal article" date="2023" name="Science">
        <title>Genomic signatures of disease resistance in endangered staghorn corals.</title>
        <authorList>
            <person name="Vollmer S.V."/>
            <person name="Selwyn J.D."/>
            <person name="Despard B.A."/>
            <person name="Roesel C.L."/>
        </authorList>
    </citation>
    <scope>NUCLEOTIDE SEQUENCE</scope>
    <source>
        <strain evidence="1">K2</strain>
    </source>
</reference>
<reference evidence="1" key="1">
    <citation type="journal article" date="2023" name="G3 (Bethesda)">
        <title>Whole genome assembly and annotation of the endangered Caribbean coral Acropora cervicornis.</title>
        <authorList>
            <person name="Selwyn J.D."/>
            <person name="Vollmer S.V."/>
        </authorList>
    </citation>
    <scope>NUCLEOTIDE SEQUENCE</scope>
    <source>
        <strain evidence="1">K2</strain>
    </source>
</reference>
<keyword evidence="2" id="KW-1185">Reference proteome</keyword>
<accession>A0AAD9QG44</accession>
<protein>
    <submittedName>
        <fullName evidence="1">Uncharacterized protein</fullName>
    </submittedName>
</protein>
<comment type="caution">
    <text evidence="1">The sequence shown here is derived from an EMBL/GenBank/DDBJ whole genome shotgun (WGS) entry which is preliminary data.</text>
</comment>
<organism evidence="1 2">
    <name type="scientific">Acropora cervicornis</name>
    <name type="common">Staghorn coral</name>
    <dbReference type="NCBI Taxonomy" id="6130"/>
    <lineage>
        <taxon>Eukaryota</taxon>
        <taxon>Metazoa</taxon>
        <taxon>Cnidaria</taxon>
        <taxon>Anthozoa</taxon>
        <taxon>Hexacorallia</taxon>
        <taxon>Scleractinia</taxon>
        <taxon>Astrocoeniina</taxon>
        <taxon>Acroporidae</taxon>
        <taxon>Acropora</taxon>
    </lineage>
</organism>
<evidence type="ECO:0000313" key="2">
    <source>
        <dbReference type="Proteomes" id="UP001249851"/>
    </source>
</evidence>
<dbReference type="AlphaFoldDB" id="A0AAD9QG44"/>